<dbReference type="Proteomes" id="UP000265581">
    <property type="component" value="Unassembled WGS sequence"/>
</dbReference>
<dbReference type="RefSeq" id="WP_119703807.1">
    <property type="nucleotide sequence ID" value="NZ_JBHSOI010000001.1"/>
</dbReference>
<comment type="caution">
    <text evidence="3">The sequence shown here is derived from an EMBL/GenBank/DDBJ whole genome shotgun (WGS) entry which is preliminary data.</text>
</comment>
<comment type="similarity">
    <text evidence="1">Belongs to the short-chain dehydrogenases/reductases (SDR) family.</text>
</comment>
<keyword evidence="2" id="KW-0560">Oxidoreductase</keyword>
<dbReference type="AlphaFoldDB" id="A0A371PCR3"/>
<dbReference type="PRINTS" id="PR00080">
    <property type="entry name" value="SDRFAMILY"/>
</dbReference>
<dbReference type="SUPFAM" id="SSF51735">
    <property type="entry name" value="NAD(P)-binding Rossmann-fold domains"/>
    <property type="match status" value="1"/>
</dbReference>
<dbReference type="EMBL" id="QUBR01000001">
    <property type="protein sequence ID" value="REK73697.1"/>
    <property type="molecule type" value="Genomic_DNA"/>
</dbReference>
<keyword evidence="4" id="KW-1185">Reference proteome</keyword>
<dbReference type="FunFam" id="3.40.50.720:FF:000084">
    <property type="entry name" value="Short-chain dehydrogenase reductase"/>
    <property type="match status" value="1"/>
</dbReference>
<name>A0A371PCR3_9ACTN</name>
<sequence>MSGNGRLDGKVAIVTGAASGMGAAEARLFVDEGAHVVLTDLDDERGVALAETLGDRAEYRHHDVGDETHWAELVRHVDSTHGRVDVLVNNAGVARAGAIDEFSWDDFDLSVRVNQRGPLLGMRAVIEPMRRSGRGSIVNIASGAALQGERGLIVYSGTKFALRGMTQVAAAELASDGIRVNVVHPGCIDTPMHQQNPPEHQATLIGRIPLKRFGDPAEVATMVLFLASDESSYITGTDFAVDGGILL</sequence>
<evidence type="ECO:0000256" key="2">
    <source>
        <dbReference type="ARBA" id="ARBA00023002"/>
    </source>
</evidence>
<dbReference type="InterPro" id="IPR002347">
    <property type="entry name" value="SDR_fam"/>
</dbReference>
<dbReference type="InterPro" id="IPR051122">
    <property type="entry name" value="SDR_DHRS6-like"/>
</dbReference>
<evidence type="ECO:0000256" key="1">
    <source>
        <dbReference type="ARBA" id="ARBA00006484"/>
    </source>
</evidence>
<protein>
    <submittedName>
        <fullName evidence="3">SDR family NAD(P)-dependent oxidoreductase</fullName>
    </submittedName>
</protein>
<dbReference type="Gene3D" id="3.40.50.720">
    <property type="entry name" value="NAD(P)-binding Rossmann-like Domain"/>
    <property type="match status" value="1"/>
</dbReference>
<dbReference type="NCBIfam" id="NF005559">
    <property type="entry name" value="PRK07231.1"/>
    <property type="match status" value="1"/>
</dbReference>
<evidence type="ECO:0000313" key="4">
    <source>
        <dbReference type="Proteomes" id="UP000265581"/>
    </source>
</evidence>
<dbReference type="PRINTS" id="PR00081">
    <property type="entry name" value="GDHRDH"/>
</dbReference>
<dbReference type="PANTHER" id="PTHR43477">
    <property type="entry name" value="DIHYDROANTICAPSIN 7-DEHYDROGENASE"/>
    <property type="match status" value="1"/>
</dbReference>
<organism evidence="3 4">
    <name type="scientific">Aeromicrobium endophyticum</name>
    <dbReference type="NCBI Taxonomy" id="2292704"/>
    <lineage>
        <taxon>Bacteria</taxon>
        <taxon>Bacillati</taxon>
        <taxon>Actinomycetota</taxon>
        <taxon>Actinomycetes</taxon>
        <taxon>Propionibacteriales</taxon>
        <taxon>Nocardioidaceae</taxon>
        <taxon>Aeromicrobium</taxon>
    </lineage>
</organism>
<dbReference type="GO" id="GO:0016491">
    <property type="term" value="F:oxidoreductase activity"/>
    <property type="evidence" value="ECO:0007669"/>
    <property type="project" value="UniProtKB-KW"/>
</dbReference>
<reference evidence="3 4" key="1">
    <citation type="submission" date="2018-08" db="EMBL/GenBank/DDBJ databases">
        <title>Aeromicrobium sp. M2KJ-4, whole genome shotgun sequence.</title>
        <authorList>
            <person name="Tuo L."/>
        </authorList>
    </citation>
    <scope>NUCLEOTIDE SEQUENCE [LARGE SCALE GENOMIC DNA]</scope>
    <source>
        <strain evidence="3 4">M2KJ-4</strain>
    </source>
</reference>
<dbReference type="Pfam" id="PF13561">
    <property type="entry name" value="adh_short_C2"/>
    <property type="match status" value="1"/>
</dbReference>
<dbReference type="InterPro" id="IPR036291">
    <property type="entry name" value="NAD(P)-bd_dom_sf"/>
</dbReference>
<dbReference type="PROSITE" id="PS00061">
    <property type="entry name" value="ADH_SHORT"/>
    <property type="match status" value="1"/>
</dbReference>
<gene>
    <name evidence="3" type="ORF">DX116_09245</name>
</gene>
<accession>A0A371PCR3</accession>
<evidence type="ECO:0000313" key="3">
    <source>
        <dbReference type="EMBL" id="REK73697.1"/>
    </source>
</evidence>
<dbReference type="InterPro" id="IPR020904">
    <property type="entry name" value="Sc_DH/Rdtase_CS"/>
</dbReference>
<dbReference type="OrthoDB" id="3542748at2"/>
<dbReference type="PANTHER" id="PTHR43477:SF1">
    <property type="entry name" value="DIHYDROANTICAPSIN 7-DEHYDROGENASE"/>
    <property type="match status" value="1"/>
</dbReference>
<proteinExistence type="inferred from homology"/>